<organism evidence="2 3">
    <name type="scientific">Monilinia vaccinii-corymbosi</name>
    <dbReference type="NCBI Taxonomy" id="61207"/>
    <lineage>
        <taxon>Eukaryota</taxon>
        <taxon>Fungi</taxon>
        <taxon>Dikarya</taxon>
        <taxon>Ascomycota</taxon>
        <taxon>Pezizomycotina</taxon>
        <taxon>Leotiomycetes</taxon>
        <taxon>Helotiales</taxon>
        <taxon>Sclerotiniaceae</taxon>
        <taxon>Monilinia</taxon>
    </lineage>
</organism>
<keyword evidence="3" id="KW-1185">Reference proteome</keyword>
<sequence length="396" mass="43745">MFRRKTAALALSHQSITGGIYGSVGEEGPLTTINLIKQFKAITTLATLTTLPRPMPPIPLPTTPRIVIYYQTQHHSDGRSCSILPIITQPNIAVTHVNVAAIHLNDPPGNITLNDHVPHDARYATMWAELRILQASGMKVMGMLGGAAQGSFTRLDQDEAIFEIYYIPLRNLIRERGLDGLDLDVEEEMSLAGIIRLIDRLKADFGPGFLITLAPVAAALISERPEHNLSGFNYEALEVMRGSSIAWYNTQFYCGWGDMSKTAGYDMMMMRGWPAHKVVVGMVTNPGNGTGWVPFGVLREVLLNLKLRYPAFGGVMGWEYFNSLPGDRDRPWEWAAWMTQVLDKLPVAAPLITSASTSAVVEKQKPLVSRIVDDDLKGDAPLPSEFEYHSEGLVED</sequence>
<dbReference type="GO" id="GO:0005576">
    <property type="term" value="C:extracellular region"/>
    <property type="evidence" value="ECO:0007669"/>
    <property type="project" value="TreeGrafter"/>
</dbReference>
<dbReference type="EMBL" id="CP063406">
    <property type="protein sequence ID" value="QSZ31278.1"/>
    <property type="molecule type" value="Genomic_DNA"/>
</dbReference>
<protein>
    <recommendedName>
        <fullName evidence="1">GH18 domain-containing protein</fullName>
    </recommendedName>
</protein>
<evidence type="ECO:0000313" key="3">
    <source>
        <dbReference type="Proteomes" id="UP000672032"/>
    </source>
</evidence>
<dbReference type="Proteomes" id="UP000672032">
    <property type="component" value="Chromosome 2"/>
</dbReference>
<dbReference type="InterPro" id="IPR050542">
    <property type="entry name" value="Glycosyl_Hydrlase18_Chitinase"/>
</dbReference>
<dbReference type="GO" id="GO:0005975">
    <property type="term" value="P:carbohydrate metabolic process"/>
    <property type="evidence" value="ECO:0007669"/>
    <property type="project" value="InterPro"/>
</dbReference>
<evidence type="ECO:0000259" key="1">
    <source>
        <dbReference type="PROSITE" id="PS51910"/>
    </source>
</evidence>
<dbReference type="GO" id="GO:0004568">
    <property type="term" value="F:chitinase activity"/>
    <property type="evidence" value="ECO:0007669"/>
    <property type="project" value="TreeGrafter"/>
</dbReference>
<dbReference type="InterPro" id="IPR017853">
    <property type="entry name" value="GH"/>
</dbReference>
<dbReference type="OrthoDB" id="3012298at2759"/>
<dbReference type="SUPFAM" id="SSF51445">
    <property type="entry name" value="(Trans)glycosidases"/>
    <property type="match status" value="1"/>
</dbReference>
<dbReference type="AlphaFoldDB" id="A0A8A3P8U3"/>
<accession>A0A8A3P8U3</accession>
<dbReference type="InterPro" id="IPR001223">
    <property type="entry name" value="Glyco_hydro18_cat"/>
</dbReference>
<dbReference type="PANTHER" id="PTHR45708">
    <property type="entry name" value="ENDOCHITINASE"/>
    <property type="match status" value="1"/>
</dbReference>
<dbReference type="Gene3D" id="3.20.20.80">
    <property type="entry name" value="Glycosidases"/>
    <property type="match status" value="1"/>
</dbReference>
<dbReference type="PROSITE" id="PS51910">
    <property type="entry name" value="GH18_2"/>
    <property type="match status" value="1"/>
</dbReference>
<reference evidence="2" key="1">
    <citation type="submission" date="2020-10" db="EMBL/GenBank/DDBJ databases">
        <title>Genome Sequence of Monilinia vaccinii-corymbosi Sheds Light on Mummy Berry Disease Infection of Blueberry and Mating Type.</title>
        <authorList>
            <person name="Yow A.G."/>
            <person name="Zhang Y."/>
            <person name="Bansal K."/>
            <person name="Eacker S.M."/>
            <person name="Sullivan S."/>
            <person name="Liachko I."/>
            <person name="Cubeta M.A."/>
            <person name="Rollins J.A."/>
            <person name="Ashrafi H."/>
        </authorList>
    </citation>
    <scope>NUCLEOTIDE SEQUENCE</scope>
    <source>
        <strain evidence="2">RL-1</strain>
    </source>
</reference>
<name>A0A8A3P8U3_9HELO</name>
<dbReference type="Pfam" id="PF00704">
    <property type="entry name" value="Glyco_hydro_18"/>
    <property type="match status" value="1"/>
</dbReference>
<evidence type="ECO:0000313" key="2">
    <source>
        <dbReference type="EMBL" id="QSZ31278.1"/>
    </source>
</evidence>
<gene>
    <name evidence="2" type="ORF">DSL72_000841</name>
</gene>
<proteinExistence type="predicted"/>
<dbReference type="PANTHER" id="PTHR45708:SF60">
    <property type="entry name" value="III CHITINASE, PUTATIVE (AFU_ORTHOLOGUE AFUA_5G03850)-RELATED"/>
    <property type="match status" value="1"/>
</dbReference>
<feature type="domain" description="GH18" evidence="1">
    <location>
        <begin position="64"/>
        <end position="345"/>
    </location>
</feature>
<dbReference type="CDD" id="cd06546">
    <property type="entry name" value="GH18_CTS3_chitinase"/>
    <property type="match status" value="1"/>
</dbReference>